<evidence type="ECO:0000256" key="8">
    <source>
        <dbReference type="SAM" id="SignalP"/>
    </source>
</evidence>
<comment type="caution">
    <text evidence="10">The sequence shown here is derived from an EMBL/GenBank/DDBJ whole genome shotgun (WGS) entry which is preliminary data.</text>
</comment>
<evidence type="ECO:0000256" key="3">
    <source>
        <dbReference type="ARBA" id="ARBA00022452"/>
    </source>
</evidence>
<gene>
    <name evidence="10" type="ORF">ROV92_07610</name>
</gene>
<dbReference type="InterPro" id="IPR039426">
    <property type="entry name" value="TonB-dep_rcpt-like"/>
</dbReference>
<dbReference type="RefSeq" id="WP_312561390.1">
    <property type="nucleotide sequence ID" value="NZ_JAVSKO010000003.1"/>
</dbReference>
<feature type="signal peptide" evidence="8">
    <location>
        <begin position="1"/>
        <end position="24"/>
    </location>
</feature>
<protein>
    <submittedName>
        <fullName evidence="10">Secretin and TonB N-terminal domain-containing protein</fullName>
    </submittedName>
</protein>
<feature type="chain" id="PRO_5042527532" evidence="8">
    <location>
        <begin position="25"/>
        <end position="929"/>
    </location>
</feature>
<dbReference type="Proteomes" id="UP001251948">
    <property type="component" value="Unassembled WGS sequence"/>
</dbReference>
<dbReference type="AlphaFoldDB" id="A0AAJ2JA83"/>
<sequence length="929" mass="103524">MTVNLPRLRLSLLATALAATPALAQSPPDESLHVQRSTVSLGSALGAFAAEHGVALSFDPALTRGRQAPSIATGLDVDAGFDALLHGSGLRAVRRADGSYTLQRAQLSAGARRTSTLHVPGRDTGSTFGGSLQMDRSYVAAQAAGNGDITRLLRIHPAVQFDNADQGSFSPSEIRPAEISINGAKFYQNAFIVDGMNFNNDIDPGADPEVYRLFSVPGGSQALALDSSLLEDITVHDSNVSAAYGGFNGGVVEASTRRPSRTFSGRLSTQSSRSSWTRYHLDSTVADSYQKASGANDGQPEFKKTTTRADLEGYLTDRIGVLASFTRKRSTIPTYNLQSHLVDDAHPEKQIQRRSIDNLFVKAVWEASDTLDIEASFTRAPEESHYFRSNVPGAGIDIIGGGRQAMLKATWSPQWGTLTQQVGWSSTEQSRHPQSADYMSWHWAEGKDWGTSGSSLEGEFGDIDQAQKTLQYRADLILAPQRWLGMEHRFAAGVQYQHQQVDYERLDDTYIYVSPARTTSCTNKAGITDTQTCWMGLTRTGRANTSNWPGQFFTSRTYYTRGRLDFQIDSWSAYAEDSIRAGRLSLRPGLRIDHDSYMQHTTVAPRLAMSLDLDTAGDTQLIAGANRYYGRNAATWRLRDGLDRLQYRNQRRPTLDSEWTAGTQSANGLHFDRLRIAYDDELMLGVKQQWKGWEFLGKVVNRKGRDQVVRSSSRVQDERADDPSLATHYETWSNDGRSETQIISLTVRPLHRLQFGGTSTTGLLALDWTDSRSSAPDYEDDFSTAYYENPIIRYDGSYIRYRDRPADNFNRPWTARLASTTHIPAARLTWGNTLRYRAGYRAIRDTGLKDVHDGQSVAVWERRRFAPSLIWDMRIGWEQPLSTMGTVFANVDVFNVLDRRAVNGVSSSVSRAPYYEMGRSFWLEVGYRF</sequence>
<evidence type="ECO:0000256" key="4">
    <source>
        <dbReference type="ARBA" id="ARBA00022692"/>
    </source>
</evidence>
<proteinExistence type="inferred from homology"/>
<dbReference type="SMART" id="SM00965">
    <property type="entry name" value="STN"/>
    <property type="match status" value="1"/>
</dbReference>
<organism evidence="10 11">
    <name type="scientific">Stenotrophomonas maltophilia</name>
    <name type="common">Pseudomonas maltophilia</name>
    <name type="synonym">Xanthomonas maltophilia</name>
    <dbReference type="NCBI Taxonomy" id="40324"/>
    <lineage>
        <taxon>Bacteria</taxon>
        <taxon>Pseudomonadati</taxon>
        <taxon>Pseudomonadota</taxon>
        <taxon>Gammaproteobacteria</taxon>
        <taxon>Lysobacterales</taxon>
        <taxon>Lysobacteraceae</taxon>
        <taxon>Stenotrophomonas</taxon>
        <taxon>Stenotrophomonas maltophilia group</taxon>
    </lineage>
</organism>
<keyword evidence="6 7" id="KW-0998">Cell outer membrane</keyword>
<comment type="subcellular location">
    <subcellularLocation>
        <location evidence="1 7">Cell outer membrane</location>
        <topology evidence="1 7">Multi-pass membrane protein</topology>
    </subcellularLocation>
</comment>
<feature type="domain" description="Secretin/TonB short N-terminal" evidence="9">
    <location>
        <begin position="54"/>
        <end position="105"/>
    </location>
</feature>
<evidence type="ECO:0000313" key="10">
    <source>
        <dbReference type="EMBL" id="MDT3467861.1"/>
    </source>
</evidence>
<dbReference type="EMBL" id="JAVSKO010000003">
    <property type="protein sequence ID" value="MDT3467861.1"/>
    <property type="molecule type" value="Genomic_DNA"/>
</dbReference>
<dbReference type="PROSITE" id="PS52016">
    <property type="entry name" value="TONB_DEPENDENT_REC_3"/>
    <property type="match status" value="1"/>
</dbReference>
<comment type="similarity">
    <text evidence="7">Belongs to the TonB-dependent receptor family.</text>
</comment>
<dbReference type="InterPro" id="IPR036942">
    <property type="entry name" value="Beta-barrel_TonB_sf"/>
</dbReference>
<dbReference type="SUPFAM" id="SSF56935">
    <property type="entry name" value="Porins"/>
    <property type="match status" value="1"/>
</dbReference>
<evidence type="ECO:0000256" key="5">
    <source>
        <dbReference type="ARBA" id="ARBA00023136"/>
    </source>
</evidence>
<accession>A0AAJ2JA83</accession>
<evidence type="ECO:0000256" key="6">
    <source>
        <dbReference type="ARBA" id="ARBA00023237"/>
    </source>
</evidence>
<evidence type="ECO:0000256" key="1">
    <source>
        <dbReference type="ARBA" id="ARBA00004571"/>
    </source>
</evidence>
<keyword evidence="5 7" id="KW-0472">Membrane</keyword>
<evidence type="ECO:0000256" key="2">
    <source>
        <dbReference type="ARBA" id="ARBA00022448"/>
    </source>
</evidence>
<keyword evidence="8" id="KW-0732">Signal</keyword>
<reference evidence="10" key="1">
    <citation type="submission" date="2023-07" db="EMBL/GenBank/DDBJ databases">
        <title>Comparative genomics of clinical Stenotrophomonas maltophilia isolates reveals regions of diversity which correlate with colonization and persistence in vivo.</title>
        <authorList>
            <person name="Mcdaniel M.S."/>
            <person name="Swords W.E."/>
            <person name="Sumpter N.A."/>
            <person name="Lindgren N.R."/>
            <person name="Billiot C.E."/>
        </authorList>
    </citation>
    <scope>NUCLEOTIDE SEQUENCE</scope>
    <source>
        <strain evidence="10">Ism4</strain>
    </source>
</reference>
<evidence type="ECO:0000256" key="7">
    <source>
        <dbReference type="PROSITE-ProRule" id="PRU01360"/>
    </source>
</evidence>
<dbReference type="Gene3D" id="3.55.50.30">
    <property type="match status" value="1"/>
</dbReference>
<keyword evidence="2 7" id="KW-0813">Transport</keyword>
<evidence type="ECO:0000259" key="9">
    <source>
        <dbReference type="SMART" id="SM00965"/>
    </source>
</evidence>
<keyword evidence="4 7" id="KW-0812">Transmembrane</keyword>
<dbReference type="Pfam" id="PF07660">
    <property type="entry name" value="STN"/>
    <property type="match status" value="1"/>
</dbReference>
<dbReference type="GO" id="GO:0009279">
    <property type="term" value="C:cell outer membrane"/>
    <property type="evidence" value="ECO:0007669"/>
    <property type="project" value="UniProtKB-SubCell"/>
</dbReference>
<dbReference type="InterPro" id="IPR011662">
    <property type="entry name" value="Secretin/TonB_short_N"/>
</dbReference>
<name>A0AAJ2JA83_STEMA</name>
<keyword evidence="3 7" id="KW-1134">Transmembrane beta strand</keyword>
<evidence type="ECO:0000313" key="11">
    <source>
        <dbReference type="Proteomes" id="UP001251948"/>
    </source>
</evidence>
<dbReference type="Gene3D" id="2.40.170.20">
    <property type="entry name" value="TonB-dependent receptor, beta-barrel domain"/>
    <property type="match status" value="1"/>
</dbReference>